<dbReference type="Gene3D" id="3.60.40.10">
    <property type="entry name" value="PPM-type phosphatase domain"/>
    <property type="match status" value="1"/>
</dbReference>
<dbReference type="EMBL" id="CP042306">
    <property type="protein sequence ID" value="QDZ06751.1"/>
    <property type="molecule type" value="Genomic_DNA"/>
</dbReference>
<reference evidence="1 2" key="1">
    <citation type="submission" date="2019-07" db="EMBL/GenBank/DDBJ databases">
        <title>Full genome sequence of Sphingomonas sp. 4R-6-7(HKS19).</title>
        <authorList>
            <person name="Im W.-T."/>
        </authorList>
    </citation>
    <scope>NUCLEOTIDE SEQUENCE [LARGE SCALE GENOMIC DNA]</scope>
    <source>
        <strain evidence="1 2">HKS19</strain>
    </source>
</reference>
<keyword evidence="2" id="KW-1185">Reference proteome</keyword>
<dbReference type="InterPro" id="IPR036457">
    <property type="entry name" value="PPM-type-like_dom_sf"/>
</dbReference>
<accession>A0A5B8LF91</accession>
<dbReference type="RefSeq" id="WP_146569835.1">
    <property type="nucleotide sequence ID" value="NZ_CP042306.1"/>
</dbReference>
<sequence length="273" mass="28896">MHLDVIQSLSIAGDNTKANDDRAGAGHARAWVIDGATDLGDPGLVGDRGGAAWIAAEADRAFAAATAGSIEALCRQVFETVAARFVEDRTRPPEAWEVPSAAFLTVTVADNRLDCAWLGDCPALLIRDGAAIPIGPDVDVRDDESDLARSVAHHGLGSVRRAAPVLDALRANRSNPDRRILCIDPAGADHILYSSQPCVAGDELLLMTDGFSAAIDLYRLIVRRDLPSLLAGDGLSGIAARLRAAEASDADCTRWPRFKQGDDATAIWLRIAG</sequence>
<dbReference type="OrthoDB" id="1755431at2"/>
<name>A0A5B8LF91_9SPHN</name>
<dbReference type="KEGG" id="spai:FPZ24_04050"/>
<gene>
    <name evidence="1" type="ORF">FPZ24_04050</name>
</gene>
<protein>
    <recommendedName>
        <fullName evidence="3">Protein phosphatase 2C</fullName>
    </recommendedName>
</protein>
<evidence type="ECO:0008006" key="3">
    <source>
        <dbReference type="Google" id="ProtNLM"/>
    </source>
</evidence>
<evidence type="ECO:0000313" key="1">
    <source>
        <dbReference type="EMBL" id="QDZ06751.1"/>
    </source>
</evidence>
<evidence type="ECO:0000313" key="2">
    <source>
        <dbReference type="Proteomes" id="UP000315673"/>
    </source>
</evidence>
<dbReference type="AlphaFoldDB" id="A0A5B8LF91"/>
<organism evidence="1 2">
    <name type="scientific">Sphingomonas panacisoli</name>
    <dbReference type="NCBI Taxonomy" id="1813879"/>
    <lineage>
        <taxon>Bacteria</taxon>
        <taxon>Pseudomonadati</taxon>
        <taxon>Pseudomonadota</taxon>
        <taxon>Alphaproteobacteria</taxon>
        <taxon>Sphingomonadales</taxon>
        <taxon>Sphingomonadaceae</taxon>
        <taxon>Sphingomonas</taxon>
    </lineage>
</organism>
<dbReference type="Proteomes" id="UP000315673">
    <property type="component" value="Chromosome"/>
</dbReference>
<dbReference type="SUPFAM" id="SSF81606">
    <property type="entry name" value="PP2C-like"/>
    <property type="match status" value="1"/>
</dbReference>
<proteinExistence type="predicted"/>